<gene>
    <name evidence="2" type="ORF">C6569_00165</name>
</gene>
<dbReference type="AlphaFoldDB" id="A0A2S0N6Q9"/>
<dbReference type="OrthoDB" id="9812774at2"/>
<evidence type="ECO:0000313" key="3">
    <source>
        <dbReference type="Proteomes" id="UP000237889"/>
    </source>
</evidence>
<dbReference type="PANTHER" id="PTHR43798">
    <property type="entry name" value="MONOACYLGLYCEROL LIPASE"/>
    <property type="match status" value="1"/>
</dbReference>
<dbReference type="InterPro" id="IPR000639">
    <property type="entry name" value="Epox_hydrolase-like"/>
</dbReference>
<dbReference type="GO" id="GO:0016787">
    <property type="term" value="F:hydrolase activity"/>
    <property type="evidence" value="ECO:0007669"/>
    <property type="project" value="UniProtKB-KW"/>
</dbReference>
<reference evidence="2 3" key="1">
    <citation type="submission" date="2018-03" db="EMBL/GenBank/DDBJ databases">
        <title>Genome sequencing of Phreatobacter sp.</title>
        <authorList>
            <person name="Kim S.-J."/>
            <person name="Heo J."/>
            <person name="Kwon S.-W."/>
        </authorList>
    </citation>
    <scope>NUCLEOTIDE SEQUENCE [LARGE SCALE GENOMIC DNA]</scope>
    <source>
        <strain evidence="2 3">S-12</strain>
    </source>
</reference>
<proteinExistence type="predicted"/>
<dbReference type="PANTHER" id="PTHR43798:SF33">
    <property type="entry name" value="HYDROLASE, PUTATIVE (AFU_ORTHOLOGUE AFUA_2G14860)-RELATED"/>
    <property type="match status" value="1"/>
</dbReference>
<dbReference type="Proteomes" id="UP000237889">
    <property type="component" value="Chromosome"/>
</dbReference>
<dbReference type="PRINTS" id="PR00111">
    <property type="entry name" value="ABHYDROLASE"/>
</dbReference>
<dbReference type="RefSeq" id="WP_106746953.1">
    <property type="nucleotide sequence ID" value="NZ_CP027668.1"/>
</dbReference>
<keyword evidence="3" id="KW-1185">Reference proteome</keyword>
<dbReference type="InterPro" id="IPR029058">
    <property type="entry name" value="AB_hydrolase_fold"/>
</dbReference>
<dbReference type="EMBL" id="CP027668">
    <property type="protein sequence ID" value="AVO43623.1"/>
    <property type="molecule type" value="Genomic_DNA"/>
</dbReference>
<dbReference type="PRINTS" id="PR00412">
    <property type="entry name" value="EPOXHYDRLASE"/>
</dbReference>
<dbReference type="GO" id="GO:0016020">
    <property type="term" value="C:membrane"/>
    <property type="evidence" value="ECO:0007669"/>
    <property type="project" value="TreeGrafter"/>
</dbReference>
<organism evidence="2 3">
    <name type="scientific">Phreatobacter cathodiphilus</name>
    <dbReference type="NCBI Taxonomy" id="1868589"/>
    <lineage>
        <taxon>Bacteria</taxon>
        <taxon>Pseudomonadati</taxon>
        <taxon>Pseudomonadota</taxon>
        <taxon>Alphaproteobacteria</taxon>
        <taxon>Hyphomicrobiales</taxon>
        <taxon>Phreatobacteraceae</taxon>
        <taxon>Phreatobacter</taxon>
    </lineage>
</organism>
<accession>A0A2S0N6Q9</accession>
<name>A0A2S0N6Q9_9HYPH</name>
<dbReference type="Pfam" id="PF00561">
    <property type="entry name" value="Abhydrolase_1"/>
    <property type="match status" value="1"/>
</dbReference>
<evidence type="ECO:0000259" key="1">
    <source>
        <dbReference type="Pfam" id="PF00561"/>
    </source>
</evidence>
<dbReference type="SUPFAM" id="SSF53474">
    <property type="entry name" value="alpha/beta-Hydrolases"/>
    <property type="match status" value="1"/>
</dbReference>
<dbReference type="InterPro" id="IPR050266">
    <property type="entry name" value="AB_hydrolase_sf"/>
</dbReference>
<sequence>MATYDLFPGFESHWIDTSVGQIFARSGGSGPPLLLVHGFPQTHVEWHKVAPELAKHFTLVLPDLPGYGWSTAPRGGTDHFPYAKSDMAKVMIEVMSALGHARFMACGHDRGARVTYRLALDHPGRLERLALLDIVPTLVMWERIRAAPSPKTEHWIFLSGPDGAPEAEIGRNPTAYLEEKLSLWTKSGTLDSYDNRALQHYRDFFNDPSRIHACCEDYRAGATVDLVADTTDKAAGRTIGEPVHVVWGDAGIPSAGASPLEAWKVFAPKASGEAVDSGHFIPEENPAGCLAALLPFLRATTLA</sequence>
<evidence type="ECO:0000313" key="2">
    <source>
        <dbReference type="EMBL" id="AVO43623.1"/>
    </source>
</evidence>
<keyword evidence="2" id="KW-0378">Hydrolase</keyword>
<dbReference type="Gene3D" id="3.40.50.1820">
    <property type="entry name" value="alpha/beta hydrolase"/>
    <property type="match status" value="1"/>
</dbReference>
<protein>
    <submittedName>
        <fullName evidence="2">Alpha/beta hydrolase</fullName>
    </submittedName>
</protein>
<feature type="domain" description="AB hydrolase-1" evidence="1">
    <location>
        <begin position="31"/>
        <end position="286"/>
    </location>
</feature>
<dbReference type="KEGG" id="phr:C6569_00165"/>
<dbReference type="InterPro" id="IPR000073">
    <property type="entry name" value="AB_hydrolase_1"/>
</dbReference>